<dbReference type="AlphaFoldDB" id="A0A9X4RGN9"/>
<proteinExistence type="predicted"/>
<name>A0A9X4RGN9_9ACTN</name>
<protein>
    <submittedName>
        <fullName evidence="1">Uncharacterized protein</fullName>
    </submittedName>
</protein>
<dbReference type="RefSeq" id="WP_277832132.1">
    <property type="nucleotide sequence ID" value="NZ_JAAIVF010000002.1"/>
</dbReference>
<dbReference type="Proteomes" id="UP001152755">
    <property type="component" value="Unassembled WGS sequence"/>
</dbReference>
<evidence type="ECO:0000313" key="1">
    <source>
        <dbReference type="EMBL" id="MDG3014226.1"/>
    </source>
</evidence>
<comment type="caution">
    <text evidence="1">The sequence shown here is derived from an EMBL/GenBank/DDBJ whole genome shotgun (WGS) entry which is preliminary data.</text>
</comment>
<accession>A0A9X4RGN9</accession>
<gene>
    <name evidence="1" type="ORF">NVS88_06615</name>
</gene>
<organism evidence="1 2">
    <name type="scientific">Speluncibacter jeojiensis</name>
    <dbReference type="NCBI Taxonomy" id="2710754"/>
    <lineage>
        <taxon>Bacteria</taxon>
        <taxon>Bacillati</taxon>
        <taxon>Actinomycetota</taxon>
        <taxon>Actinomycetes</taxon>
        <taxon>Mycobacteriales</taxon>
        <taxon>Speluncibacteraceae</taxon>
        <taxon>Speluncibacter</taxon>
    </lineage>
</organism>
<reference evidence="1" key="1">
    <citation type="submission" date="2022-08" db="EMBL/GenBank/DDBJ databases">
        <title>Genome analysis of Corynebacteriales strain.</title>
        <authorList>
            <person name="Lee S.D."/>
        </authorList>
    </citation>
    <scope>NUCLEOTIDE SEQUENCE</scope>
    <source>
        <strain evidence="1">D3-21</strain>
    </source>
</reference>
<evidence type="ECO:0000313" key="2">
    <source>
        <dbReference type="Proteomes" id="UP001152755"/>
    </source>
</evidence>
<dbReference type="EMBL" id="JANRHA010000003">
    <property type="protein sequence ID" value="MDG3014226.1"/>
    <property type="molecule type" value="Genomic_DNA"/>
</dbReference>
<sequence length="117" mass="12060">MATEHYEGPARTMRTLRGVLSICATAGILTVFGAAVATSADAVTSHVDPNGRDYTCTLDTCTYPDGSYVPGYVQCGVACGAPPTSGDIQSCISVQGNTPQQCDAILRQQEIANGGSN</sequence>
<keyword evidence="2" id="KW-1185">Reference proteome</keyword>